<comment type="caution">
    <text evidence="1">The sequence shown here is derived from an EMBL/GenBank/DDBJ whole genome shotgun (WGS) entry which is preliminary data.</text>
</comment>
<name>A0A7W6MHU0_9HYPH</name>
<reference evidence="1 2" key="1">
    <citation type="submission" date="2020-08" db="EMBL/GenBank/DDBJ databases">
        <title>Genomic Encyclopedia of Type Strains, Phase IV (KMG-V): Genome sequencing to study the core and pangenomes of soil and plant-associated prokaryotes.</title>
        <authorList>
            <person name="Whitman W."/>
        </authorList>
    </citation>
    <scope>NUCLEOTIDE SEQUENCE [LARGE SCALE GENOMIC DNA]</scope>
    <source>
        <strain evidence="1 2">SEMIA 4074</strain>
    </source>
</reference>
<gene>
    <name evidence="1" type="ORF">GGD53_002947</name>
</gene>
<accession>A0A7W6MHU0</accession>
<dbReference type="RefSeq" id="WP_184457058.1">
    <property type="nucleotide sequence ID" value="NZ_JACIFV010000009.1"/>
</dbReference>
<dbReference type="Proteomes" id="UP000524492">
    <property type="component" value="Unassembled WGS sequence"/>
</dbReference>
<evidence type="ECO:0000313" key="2">
    <source>
        <dbReference type="Proteomes" id="UP000524492"/>
    </source>
</evidence>
<protein>
    <submittedName>
        <fullName evidence="1">Uncharacterized protein</fullName>
    </submittedName>
</protein>
<organism evidence="1 2">
    <name type="scientific">Rhizobium aethiopicum</name>
    <dbReference type="NCBI Taxonomy" id="1138170"/>
    <lineage>
        <taxon>Bacteria</taxon>
        <taxon>Pseudomonadati</taxon>
        <taxon>Pseudomonadota</taxon>
        <taxon>Alphaproteobacteria</taxon>
        <taxon>Hyphomicrobiales</taxon>
        <taxon>Rhizobiaceae</taxon>
        <taxon>Rhizobium/Agrobacterium group</taxon>
        <taxon>Rhizobium</taxon>
    </lineage>
</organism>
<sequence length="77" mass="8184">MLVKVNTSLVGADFSYNFGDEVDSEEFAARVGNGWENLCDAIAEKAVAAAPAEVAVAATEIETAVVAPTQERRGRRK</sequence>
<evidence type="ECO:0000313" key="1">
    <source>
        <dbReference type="EMBL" id="MBB4192787.1"/>
    </source>
</evidence>
<dbReference type="AlphaFoldDB" id="A0A7W6MHU0"/>
<proteinExistence type="predicted"/>
<dbReference type="EMBL" id="JACIFV010000009">
    <property type="protein sequence ID" value="MBB4192787.1"/>
    <property type="molecule type" value="Genomic_DNA"/>
</dbReference>
<keyword evidence="2" id="KW-1185">Reference proteome</keyword>